<keyword evidence="1" id="KW-0472">Membrane</keyword>
<evidence type="ECO:0000313" key="3">
    <source>
        <dbReference type="Proteomes" id="UP001182908"/>
    </source>
</evidence>
<evidence type="ECO:0000313" key="2">
    <source>
        <dbReference type="EMBL" id="WMW25399.1"/>
    </source>
</evidence>
<dbReference type="PANTHER" id="PTHR36216">
    <property type="entry name" value="TRANSCRIPTIONAL REGULATOR, TRMB"/>
    <property type="match status" value="1"/>
</dbReference>
<keyword evidence="1" id="KW-0812">Transmembrane</keyword>
<name>A0AA51UL74_9EURY</name>
<dbReference type="EMBL" id="CP133592">
    <property type="protein sequence ID" value="WMW25399.1"/>
    <property type="molecule type" value="Genomic_DNA"/>
</dbReference>
<sequence length="223" mass="25383">MVVVVPSAGEPYVQPHGSTFDSQKDTTGFQGTYHFWDLPLYFKIIAVGAIILGLGWKLIALLTAWAKKDPNNENRQKILQFIEDNPGSTVNIIESDLGIKRGTVRYHVSNLKDAGKILMFRNGNYVSLFRNESALWNKNHRRIEPHLPGSTCKKVCRMIYEQPGITNMELCEKLGLSKGAVSSHIRTLEDIDCLEVETSGKFKNYFLREGYHPDELPLFERIR</sequence>
<dbReference type="KEGG" id="mseb:RE474_01370"/>
<dbReference type="AlphaFoldDB" id="A0AA51UL74"/>
<dbReference type="GeneID" id="84231325"/>
<keyword evidence="1" id="KW-1133">Transmembrane helix</keyword>
<proteinExistence type="predicted"/>
<reference evidence="2 3" key="1">
    <citation type="submission" date="2023-08" db="EMBL/GenBank/DDBJ databases">
        <title>Methanolobus mangrovi sp. nov. and Methanolobus sediminis sp. nov, two novel methylotrophic methanogens isolated from mangrove sediments in China.</title>
        <authorList>
            <person name="Zhou J."/>
        </authorList>
    </citation>
    <scope>NUCLEOTIDE SEQUENCE [LARGE SCALE GENOMIC DNA]</scope>
    <source>
        <strain evidence="2 3">FTZ6</strain>
    </source>
</reference>
<dbReference type="InterPro" id="IPR011991">
    <property type="entry name" value="ArsR-like_HTH"/>
</dbReference>
<dbReference type="RefSeq" id="WP_309311202.1">
    <property type="nucleotide sequence ID" value="NZ_CP133592.1"/>
</dbReference>
<organism evidence="2 3">
    <name type="scientific">Methanolobus sediminis</name>
    <dbReference type="NCBI Taxonomy" id="3072978"/>
    <lineage>
        <taxon>Archaea</taxon>
        <taxon>Methanobacteriati</taxon>
        <taxon>Methanobacteriota</taxon>
        <taxon>Stenosarchaea group</taxon>
        <taxon>Methanomicrobia</taxon>
        <taxon>Methanosarcinales</taxon>
        <taxon>Methanosarcinaceae</taxon>
        <taxon>Methanolobus</taxon>
    </lineage>
</organism>
<evidence type="ECO:0000256" key="1">
    <source>
        <dbReference type="SAM" id="Phobius"/>
    </source>
</evidence>
<accession>A0AA51UL74</accession>
<dbReference type="SUPFAM" id="SSF46785">
    <property type="entry name" value="Winged helix' DNA-binding domain"/>
    <property type="match status" value="2"/>
</dbReference>
<gene>
    <name evidence="2" type="ORF">RE474_01370</name>
</gene>
<protein>
    <submittedName>
        <fullName evidence="2">Winged helix-turn-helix transcriptional regulator</fullName>
    </submittedName>
</protein>
<dbReference type="InterPro" id="IPR036388">
    <property type="entry name" value="WH-like_DNA-bd_sf"/>
</dbReference>
<dbReference type="Proteomes" id="UP001182908">
    <property type="component" value="Chromosome"/>
</dbReference>
<keyword evidence="3" id="KW-1185">Reference proteome</keyword>
<dbReference type="CDD" id="cd00090">
    <property type="entry name" value="HTH_ARSR"/>
    <property type="match status" value="2"/>
</dbReference>
<dbReference type="Gene3D" id="1.10.10.10">
    <property type="entry name" value="Winged helix-like DNA-binding domain superfamily/Winged helix DNA-binding domain"/>
    <property type="match status" value="2"/>
</dbReference>
<dbReference type="Pfam" id="PF13412">
    <property type="entry name" value="HTH_24"/>
    <property type="match status" value="2"/>
</dbReference>
<dbReference type="PANTHER" id="PTHR36216:SF1">
    <property type="entry name" value="HTH ARSR-TYPE DOMAIN-CONTAINING PROTEIN"/>
    <property type="match status" value="1"/>
</dbReference>
<feature type="transmembrane region" description="Helical" evidence="1">
    <location>
        <begin position="40"/>
        <end position="66"/>
    </location>
</feature>
<dbReference type="InterPro" id="IPR036390">
    <property type="entry name" value="WH_DNA-bd_sf"/>
</dbReference>